<keyword evidence="3" id="KW-1185">Reference proteome</keyword>
<evidence type="ECO:0000313" key="2">
    <source>
        <dbReference type="EMBL" id="EFI96825.1"/>
    </source>
</evidence>
<dbReference type="FunCoup" id="D8Q4P3">
    <property type="interactions" value="180"/>
</dbReference>
<dbReference type="Gene3D" id="3.40.50.720">
    <property type="entry name" value="NAD(P)-binding Rossmann-like Domain"/>
    <property type="match status" value="1"/>
</dbReference>
<dbReference type="InterPro" id="IPR002347">
    <property type="entry name" value="SDR_fam"/>
</dbReference>
<evidence type="ECO:0008006" key="4">
    <source>
        <dbReference type="Google" id="ProtNLM"/>
    </source>
</evidence>
<dbReference type="Proteomes" id="UP000007431">
    <property type="component" value="Unassembled WGS sequence"/>
</dbReference>
<dbReference type="VEuPathDB" id="FungiDB:SCHCODRAFT_02578909"/>
<proteinExistence type="predicted"/>
<dbReference type="PANTHER" id="PTHR43157:SF31">
    <property type="entry name" value="PHOSPHATIDYLINOSITOL-GLYCAN BIOSYNTHESIS CLASS F PROTEIN"/>
    <property type="match status" value="1"/>
</dbReference>
<dbReference type="PANTHER" id="PTHR43157">
    <property type="entry name" value="PHOSPHATIDYLINOSITOL-GLYCAN BIOSYNTHESIS CLASS F PROTEIN-RELATED"/>
    <property type="match status" value="1"/>
</dbReference>
<dbReference type="GO" id="GO:0016491">
    <property type="term" value="F:oxidoreductase activity"/>
    <property type="evidence" value="ECO:0007669"/>
    <property type="project" value="UniProtKB-KW"/>
</dbReference>
<dbReference type="PRINTS" id="PR00081">
    <property type="entry name" value="GDHRDH"/>
</dbReference>
<accession>D8Q4P3</accession>
<dbReference type="HOGENOM" id="CLU_010194_44_6_1"/>
<dbReference type="OMA" id="DCAEHRL"/>
<keyword evidence="1" id="KW-0560">Oxidoreductase</keyword>
<dbReference type="eggNOG" id="KOG1208">
    <property type="taxonomic scope" value="Eukaryota"/>
</dbReference>
<evidence type="ECO:0000313" key="3">
    <source>
        <dbReference type="Proteomes" id="UP000007431"/>
    </source>
</evidence>
<evidence type="ECO:0000256" key="1">
    <source>
        <dbReference type="ARBA" id="ARBA00023002"/>
    </source>
</evidence>
<sequence length="313" mass="34646">MGQFWSECLPPPPTWTTADIPDLTGKVALVTGGNTGIGKETVRALLEHNATVYLAARNADKANAAIAELKEATGKEARFLKLDLSDLHAIKAAAEEFLSKERRLDILFNSAGVMMTPVDQQIFAGYDLQFGTNVLGHFYFTKLLLPALLPPEGADPKSTEPARVITTSSIGHRPGRLDFGTLRDGPRRRRKWTQSLYFQSKLGDILIASELQRQYGDKGLVSIAVNPGNLDSELYRHMPKLTVALLLHQRPFLYPPPLGALTQLYAGTAPEAANLGGEYLMPWARRGKAQALARDEQLARELWKWCEEQVEQI</sequence>
<dbReference type="Pfam" id="PF00106">
    <property type="entry name" value="adh_short"/>
    <property type="match status" value="1"/>
</dbReference>
<name>D8Q4P3_SCHCM</name>
<dbReference type="AlphaFoldDB" id="D8Q4P3"/>
<reference evidence="2 3" key="1">
    <citation type="journal article" date="2010" name="Nat. Biotechnol.">
        <title>Genome sequence of the model mushroom Schizophyllum commune.</title>
        <authorList>
            <person name="Ohm R.A."/>
            <person name="de Jong J.F."/>
            <person name="Lugones L.G."/>
            <person name="Aerts A."/>
            <person name="Kothe E."/>
            <person name="Stajich J.E."/>
            <person name="de Vries R.P."/>
            <person name="Record E."/>
            <person name="Levasseur A."/>
            <person name="Baker S.E."/>
            <person name="Bartholomew K.A."/>
            <person name="Coutinho P.M."/>
            <person name="Erdmann S."/>
            <person name="Fowler T.J."/>
            <person name="Gathman A.C."/>
            <person name="Lombard V."/>
            <person name="Henrissat B."/>
            <person name="Knabe N."/>
            <person name="Kuees U."/>
            <person name="Lilly W.W."/>
            <person name="Lindquist E."/>
            <person name="Lucas S."/>
            <person name="Magnuson J.K."/>
            <person name="Piumi F."/>
            <person name="Raudaskoski M."/>
            <person name="Salamov A."/>
            <person name="Schmutz J."/>
            <person name="Schwarze F.W.M.R."/>
            <person name="vanKuyk P.A."/>
            <person name="Horton J.S."/>
            <person name="Grigoriev I.V."/>
            <person name="Woesten H.A.B."/>
        </authorList>
    </citation>
    <scope>NUCLEOTIDE SEQUENCE [LARGE SCALE GENOMIC DNA]</scope>
    <source>
        <strain evidence="3">H4-8 / FGSC 9210</strain>
    </source>
</reference>
<organism evidence="3">
    <name type="scientific">Schizophyllum commune (strain H4-8 / FGSC 9210)</name>
    <name type="common">Split gill fungus</name>
    <dbReference type="NCBI Taxonomy" id="578458"/>
    <lineage>
        <taxon>Eukaryota</taxon>
        <taxon>Fungi</taxon>
        <taxon>Dikarya</taxon>
        <taxon>Basidiomycota</taxon>
        <taxon>Agaricomycotina</taxon>
        <taxon>Agaricomycetes</taxon>
        <taxon>Agaricomycetidae</taxon>
        <taxon>Agaricales</taxon>
        <taxon>Schizophyllaceae</taxon>
        <taxon>Schizophyllum</taxon>
    </lineage>
</organism>
<dbReference type="InParanoid" id="D8Q4P3"/>
<dbReference type="InterPro" id="IPR036291">
    <property type="entry name" value="NAD(P)-bd_dom_sf"/>
</dbReference>
<protein>
    <recommendedName>
        <fullName evidence="4">NAD(P)-binding protein</fullName>
    </recommendedName>
</protein>
<gene>
    <name evidence="2" type="ORF">SCHCODRAFT_55827</name>
</gene>
<dbReference type="EMBL" id="GL377306">
    <property type="protein sequence ID" value="EFI96825.1"/>
    <property type="molecule type" value="Genomic_DNA"/>
</dbReference>
<dbReference type="SUPFAM" id="SSF51735">
    <property type="entry name" value="NAD(P)-binding Rossmann-fold domains"/>
    <property type="match status" value="1"/>
</dbReference>